<evidence type="ECO:0000313" key="2">
    <source>
        <dbReference type="Proteomes" id="UP001197093"/>
    </source>
</evidence>
<dbReference type="AlphaFoldDB" id="A0AAD4I0Q1"/>
<accession>A0AAD4I0Q1</accession>
<keyword evidence="2" id="KW-1185">Reference proteome</keyword>
<gene>
    <name evidence="1" type="ORF">NEMBOFW57_004680</name>
</gene>
<evidence type="ECO:0000313" key="1">
    <source>
        <dbReference type="EMBL" id="KAG7294604.1"/>
    </source>
</evidence>
<proteinExistence type="predicted"/>
<dbReference type="Proteomes" id="UP001197093">
    <property type="component" value="Unassembled WGS sequence"/>
</dbReference>
<reference evidence="1" key="1">
    <citation type="submission" date="2023-02" db="EMBL/GenBank/DDBJ databases">
        <authorList>
            <person name="Palmer J.M."/>
        </authorList>
    </citation>
    <scope>NUCLEOTIDE SEQUENCE</scope>
    <source>
        <strain evidence="1">FW57</strain>
    </source>
</reference>
<comment type="caution">
    <text evidence="1">The sequence shown here is derived from an EMBL/GenBank/DDBJ whole genome shotgun (WGS) entry which is preliminary data.</text>
</comment>
<name>A0AAD4I0Q1_9PEZI</name>
<sequence length="608" mass="67725">MQPEKHERHVRLGTDAAFAVCEICKDKLGPGSTEPWVVLVGNASSTAFRTGFIDPFGPVETRRSQVVIGTWRLCCHPEAFCFDWDGPSRPGCLVHAECLQIFMRNCTAENALDRLWQASIWGRVPWSGARVPALRLAPRAVWHFLETFIYCAAQCGLRLGHLPQVVVGSILDSLPRSEYFWRCVTAIDLARRLSAAAPPRPLRIVPLSRLVAWERGAPPQVASEESVEGASLPPIIRLTVDLDGLKKVERLSSRPQFERQRFDDQVFVVKREAAFGVAIAYFKNGLLHLGVLEDMQDPGFDVWDTPTPPDLAKCPVPPERKTSVFRYHTLDLTAVSGITFFLRGATMMALYAHTRSQPSAWPAWETIRDVRDSLKLRTQLSGETVVGRYAAQFTREEMESLIFFVSQPERPPTTLVYCLGPIQPALGTSTITTYDGQGQTGTFTEPLYSPRPSLYPSAHHSYAPLELVSRIRVFYHDDGMHCVGMLLEYDNGGRRAVGQCRLLVDACKTYERPPSIAFANLMGTNYDPTTGKVHHYPHRVQVSFDGPCADGNKWSQYAMAGTLDFWFASWFESISIGGGTLIRRGRVEAAEEEGESMLGVLGDVFGEG</sequence>
<dbReference type="EMBL" id="JAHCVI010000001">
    <property type="protein sequence ID" value="KAG7294604.1"/>
    <property type="molecule type" value="Genomic_DNA"/>
</dbReference>
<organism evidence="1 2">
    <name type="scientific">Staphylotrichum longicolle</name>
    <dbReference type="NCBI Taxonomy" id="669026"/>
    <lineage>
        <taxon>Eukaryota</taxon>
        <taxon>Fungi</taxon>
        <taxon>Dikarya</taxon>
        <taxon>Ascomycota</taxon>
        <taxon>Pezizomycotina</taxon>
        <taxon>Sordariomycetes</taxon>
        <taxon>Sordariomycetidae</taxon>
        <taxon>Sordariales</taxon>
        <taxon>Chaetomiaceae</taxon>
        <taxon>Staphylotrichum</taxon>
    </lineage>
</organism>
<protein>
    <submittedName>
        <fullName evidence="1">Uncharacterized protein</fullName>
    </submittedName>
</protein>